<dbReference type="Pfam" id="PF00385">
    <property type="entry name" value="Chromo"/>
    <property type="match status" value="1"/>
</dbReference>
<gene>
    <name evidence="6" type="ORF">ASPSYDRAFT_84345</name>
</gene>
<sequence>MRNLDVRPHFTGLFSEILEIPSSGYELRAELIAQAAPVADLSDDESTGESIPYDEVEDKKNGVEESNDADDDEEEEEEEDLYIVEKILGHTFKGNKLLFQVKWQGYEDPSDQTMEPEENLDGAQDVLEDYFKFIGGRPEKPQRKKRKSVGRPSKEAQEEKPEPKRRKRSRAPDNEEIGPDEEEVKKPEIKKEDQSPDWMPKSKNWEKEVKVVDTIVRENDGLVAYLHWNNDKKSKVSIETCYEKCPRKMLEFYEKHLVFKDADA</sequence>
<dbReference type="GO" id="GO:0006338">
    <property type="term" value="P:chromatin remodeling"/>
    <property type="evidence" value="ECO:0007669"/>
    <property type="project" value="UniProtKB-ARBA"/>
</dbReference>
<dbReference type="SMART" id="SM00298">
    <property type="entry name" value="CHROMO"/>
    <property type="match status" value="1"/>
</dbReference>
<feature type="compositionally biased region" description="Acidic residues" evidence="4">
    <location>
        <begin position="65"/>
        <end position="81"/>
    </location>
</feature>
<dbReference type="SMART" id="SM00300">
    <property type="entry name" value="ChSh"/>
    <property type="match status" value="1"/>
</dbReference>
<feature type="domain" description="Chromo" evidence="5">
    <location>
        <begin position="82"/>
        <end position="142"/>
    </location>
</feature>
<dbReference type="STRING" id="1036612.A0A1L9TY10"/>
<evidence type="ECO:0000256" key="2">
    <source>
        <dbReference type="ARBA" id="ARBA00011353"/>
    </source>
</evidence>
<dbReference type="VEuPathDB" id="FungiDB:ASPSYDRAFT_84345"/>
<dbReference type="AlphaFoldDB" id="A0A1L9TY10"/>
<evidence type="ECO:0000259" key="5">
    <source>
        <dbReference type="PROSITE" id="PS50013"/>
    </source>
</evidence>
<evidence type="ECO:0000313" key="6">
    <source>
        <dbReference type="EMBL" id="OJJ64331.1"/>
    </source>
</evidence>
<comment type="subcellular location">
    <subcellularLocation>
        <location evidence="1">Nucleus</location>
    </subcellularLocation>
</comment>
<proteinExistence type="predicted"/>
<dbReference type="InterPro" id="IPR051219">
    <property type="entry name" value="Heterochromatin_chromo-domain"/>
</dbReference>
<organism evidence="6 7">
    <name type="scientific">Aspergillus sydowii CBS 593.65</name>
    <dbReference type="NCBI Taxonomy" id="1036612"/>
    <lineage>
        <taxon>Eukaryota</taxon>
        <taxon>Fungi</taxon>
        <taxon>Dikarya</taxon>
        <taxon>Ascomycota</taxon>
        <taxon>Pezizomycotina</taxon>
        <taxon>Eurotiomycetes</taxon>
        <taxon>Eurotiomycetidae</taxon>
        <taxon>Eurotiales</taxon>
        <taxon>Aspergillaceae</taxon>
        <taxon>Aspergillus</taxon>
        <taxon>Aspergillus subgen. Nidulantes</taxon>
    </lineage>
</organism>
<dbReference type="Proteomes" id="UP000184356">
    <property type="component" value="Unassembled WGS sequence"/>
</dbReference>
<dbReference type="GO" id="GO:0005634">
    <property type="term" value="C:nucleus"/>
    <property type="evidence" value="ECO:0007669"/>
    <property type="project" value="UniProtKB-SubCell"/>
</dbReference>
<dbReference type="PROSITE" id="PS50013">
    <property type="entry name" value="CHROMO_2"/>
    <property type="match status" value="1"/>
</dbReference>
<evidence type="ECO:0000256" key="1">
    <source>
        <dbReference type="ARBA" id="ARBA00004123"/>
    </source>
</evidence>
<dbReference type="Gene3D" id="2.40.50.40">
    <property type="match status" value="2"/>
</dbReference>
<dbReference type="PANTHER" id="PTHR22812">
    <property type="entry name" value="CHROMOBOX PROTEIN"/>
    <property type="match status" value="1"/>
</dbReference>
<name>A0A1L9TY10_9EURO</name>
<comment type="subunit">
    <text evidence="2">Component of the NuA4 histone acetyltransferase complex.</text>
</comment>
<evidence type="ECO:0000256" key="4">
    <source>
        <dbReference type="SAM" id="MobiDB-lite"/>
    </source>
</evidence>
<reference evidence="7" key="1">
    <citation type="journal article" date="2017" name="Genome Biol.">
        <title>Comparative genomics reveals high biological diversity and specific adaptations in the industrially and medically important fungal genus Aspergillus.</title>
        <authorList>
            <person name="de Vries R.P."/>
            <person name="Riley R."/>
            <person name="Wiebenga A."/>
            <person name="Aguilar-Osorio G."/>
            <person name="Amillis S."/>
            <person name="Uchima C.A."/>
            <person name="Anderluh G."/>
            <person name="Asadollahi M."/>
            <person name="Askin M."/>
            <person name="Barry K."/>
            <person name="Battaglia E."/>
            <person name="Bayram O."/>
            <person name="Benocci T."/>
            <person name="Braus-Stromeyer S.A."/>
            <person name="Caldana C."/>
            <person name="Canovas D."/>
            <person name="Cerqueira G.C."/>
            <person name="Chen F."/>
            <person name="Chen W."/>
            <person name="Choi C."/>
            <person name="Clum A."/>
            <person name="Dos Santos R.A."/>
            <person name="Damasio A.R."/>
            <person name="Diallinas G."/>
            <person name="Emri T."/>
            <person name="Fekete E."/>
            <person name="Flipphi M."/>
            <person name="Freyberg S."/>
            <person name="Gallo A."/>
            <person name="Gournas C."/>
            <person name="Habgood R."/>
            <person name="Hainaut M."/>
            <person name="Harispe M.L."/>
            <person name="Henrissat B."/>
            <person name="Hilden K.S."/>
            <person name="Hope R."/>
            <person name="Hossain A."/>
            <person name="Karabika E."/>
            <person name="Karaffa L."/>
            <person name="Karanyi Z."/>
            <person name="Krasevec N."/>
            <person name="Kuo A."/>
            <person name="Kusch H."/>
            <person name="LaButti K."/>
            <person name="Lagendijk E.L."/>
            <person name="Lapidus A."/>
            <person name="Levasseur A."/>
            <person name="Lindquist E."/>
            <person name="Lipzen A."/>
            <person name="Logrieco A.F."/>
            <person name="MacCabe A."/>
            <person name="Maekelae M.R."/>
            <person name="Malavazi I."/>
            <person name="Melin P."/>
            <person name="Meyer V."/>
            <person name="Mielnichuk N."/>
            <person name="Miskei M."/>
            <person name="Molnar A.P."/>
            <person name="Mule G."/>
            <person name="Ngan C.Y."/>
            <person name="Orejas M."/>
            <person name="Orosz E."/>
            <person name="Ouedraogo J.P."/>
            <person name="Overkamp K.M."/>
            <person name="Park H.-S."/>
            <person name="Perrone G."/>
            <person name="Piumi F."/>
            <person name="Punt P.J."/>
            <person name="Ram A.F."/>
            <person name="Ramon A."/>
            <person name="Rauscher S."/>
            <person name="Record E."/>
            <person name="Riano-Pachon D.M."/>
            <person name="Robert V."/>
            <person name="Roehrig J."/>
            <person name="Ruller R."/>
            <person name="Salamov A."/>
            <person name="Salih N.S."/>
            <person name="Samson R.A."/>
            <person name="Sandor E."/>
            <person name="Sanguinetti M."/>
            <person name="Schuetze T."/>
            <person name="Sepcic K."/>
            <person name="Shelest E."/>
            <person name="Sherlock G."/>
            <person name="Sophianopoulou V."/>
            <person name="Squina F.M."/>
            <person name="Sun H."/>
            <person name="Susca A."/>
            <person name="Todd R.B."/>
            <person name="Tsang A."/>
            <person name="Unkles S.E."/>
            <person name="van de Wiele N."/>
            <person name="van Rossen-Uffink D."/>
            <person name="Oliveira J.V."/>
            <person name="Vesth T.C."/>
            <person name="Visser J."/>
            <person name="Yu J.-H."/>
            <person name="Zhou M."/>
            <person name="Andersen M.R."/>
            <person name="Archer D.B."/>
            <person name="Baker S.E."/>
            <person name="Benoit I."/>
            <person name="Brakhage A.A."/>
            <person name="Braus G.H."/>
            <person name="Fischer R."/>
            <person name="Frisvad J.C."/>
            <person name="Goldman G.H."/>
            <person name="Houbraken J."/>
            <person name="Oakley B."/>
            <person name="Pocsi I."/>
            <person name="Scazzocchio C."/>
            <person name="Seiboth B."/>
            <person name="vanKuyk P.A."/>
            <person name="Wortman J."/>
            <person name="Dyer P.S."/>
            <person name="Grigoriev I.V."/>
        </authorList>
    </citation>
    <scope>NUCLEOTIDE SEQUENCE [LARGE SCALE GENOMIC DNA]</scope>
    <source>
        <strain evidence="7">CBS 593.65</strain>
    </source>
</reference>
<feature type="compositionally biased region" description="Basic and acidic residues" evidence="4">
    <location>
        <begin position="183"/>
        <end position="194"/>
    </location>
</feature>
<evidence type="ECO:0000313" key="7">
    <source>
        <dbReference type="Proteomes" id="UP000184356"/>
    </source>
</evidence>
<dbReference type="CDD" id="cd00024">
    <property type="entry name" value="CD_CSD"/>
    <property type="match status" value="1"/>
</dbReference>
<dbReference type="RefSeq" id="XP_040708137.1">
    <property type="nucleotide sequence ID" value="XM_040851334.1"/>
</dbReference>
<evidence type="ECO:0000256" key="3">
    <source>
        <dbReference type="ARBA" id="ARBA00023242"/>
    </source>
</evidence>
<dbReference type="InterPro" id="IPR023780">
    <property type="entry name" value="Chromo_domain"/>
</dbReference>
<dbReference type="InterPro" id="IPR016197">
    <property type="entry name" value="Chromo-like_dom_sf"/>
</dbReference>
<dbReference type="EMBL" id="KV878582">
    <property type="protein sequence ID" value="OJJ64331.1"/>
    <property type="molecule type" value="Genomic_DNA"/>
</dbReference>
<feature type="region of interest" description="Disordered" evidence="4">
    <location>
        <begin position="134"/>
        <end position="204"/>
    </location>
</feature>
<accession>A0A1L9TY10</accession>
<feature type="compositionally biased region" description="Basic and acidic residues" evidence="4">
    <location>
        <begin position="152"/>
        <end position="162"/>
    </location>
</feature>
<keyword evidence="3" id="KW-0539">Nucleus</keyword>
<protein>
    <recommendedName>
        <fullName evidence="5">Chromo domain-containing protein</fullName>
    </recommendedName>
</protein>
<feature type="region of interest" description="Disordered" evidence="4">
    <location>
        <begin position="37"/>
        <end position="81"/>
    </location>
</feature>
<dbReference type="GeneID" id="63767407"/>
<keyword evidence="7" id="KW-1185">Reference proteome</keyword>
<dbReference type="OrthoDB" id="433924at2759"/>
<feature type="compositionally biased region" description="Acidic residues" evidence="4">
    <location>
        <begin position="41"/>
        <end position="56"/>
    </location>
</feature>
<dbReference type="InterPro" id="IPR008251">
    <property type="entry name" value="Chromo_shadow_dom"/>
</dbReference>
<dbReference type="SUPFAM" id="SSF54160">
    <property type="entry name" value="Chromo domain-like"/>
    <property type="match status" value="2"/>
</dbReference>
<dbReference type="InterPro" id="IPR000953">
    <property type="entry name" value="Chromo/chromo_shadow_dom"/>
</dbReference>
<dbReference type="Pfam" id="PF01393">
    <property type="entry name" value="Chromo_shadow"/>
    <property type="match status" value="1"/>
</dbReference>